<dbReference type="InterPro" id="IPR040256">
    <property type="entry name" value="At4g02000-like"/>
</dbReference>
<reference evidence="4" key="1">
    <citation type="submission" date="2023-10" db="EMBL/GenBank/DDBJ databases">
        <title>Chromosome-level genome of the transformable northern wattle, Acacia crassicarpa.</title>
        <authorList>
            <person name="Massaro I."/>
            <person name="Sinha N.R."/>
            <person name="Poethig S."/>
            <person name="Leichty A.R."/>
        </authorList>
    </citation>
    <scope>NUCLEOTIDE SEQUENCE</scope>
    <source>
        <strain evidence="4">Acra3RX</strain>
        <tissue evidence="4">Leaf</tissue>
    </source>
</reference>
<dbReference type="Proteomes" id="UP001293593">
    <property type="component" value="Unassembled WGS sequence"/>
</dbReference>
<evidence type="ECO:0000256" key="1">
    <source>
        <dbReference type="PROSITE-ProRule" id="PRU00047"/>
    </source>
</evidence>
<accession>A0AAE1IWR7</accession>
<proteinExistence type="predicted"/>
<dbReference type="PANTHER" id="PTHR31286:SF99">
    <property type="entry name" value="DUF4283 DOMAIN-CONTAINING PROTEIN"/>
    <property type="match status" value="1"/>
</dbReference>
<dbReference type="InterPro" id="IPR001878">
    <property type="entry name" value="Znf_CCHC"/>
</dbReference>
<evidence type="ECO:0000259" key="3">
    <source>
        <dbReference type="PROSITE" id="PS50158"/>
    </source>
</evidence>
<dbReference type="InterPro" id="IPR025558">
    <property type="entry name" value="DUF4283"/>
</dbReference>
<name>A0AAE1IWR7_9FABA</name>
<dbReference type="PROSITE" id="PS50158">
    <property type="entry name" value="ZF_CCHC"/>
    <property type="match status" value="1"/>
</dbReference>
<sequence length="575" mass="64660">MVIKRLAIEDSARALSTSVLRAPSPTVTEIMSVPSGRSVRGGEGKVYLEEEREESIRRKRKVSGEANEFSGSESIRVREEKWMHPEGRDQLSKSYRESLLKNVNPNSCWWQWTKNEEDDESEDYGTGTEFAKVLNPLDGICIDLSNPLCPSFEFEEKERERLLKPFWRSLVVKLLGRQLSYGFMVKKLSQLWARKGCIDVFDMENDYFLVNFQHQEDYMDALTGGPWVITDAYLNVTRWRPEFNPKATKIESVVAWVRLPDLPAPLFDKKFLLNLGNSIGKAIRLDVHTAHRARGKFARMCVELDLTKPLIPEFCVDGQIHSIVYESLGCLCTKCGRTGHSKEGCDAFHRCNPAGGMEVEVMGEEKSNEAEKVEERDRWQTVQRTRRPRSNTILKQEQHKGSRFAELNEVTEEIQGNESGSVKMSRGITEKIHREGVSRPLSQVGKPGSKGVTRRGSVLASNRSKGKSVQGSQKRTEGVSKVVLADVSKEISFKENKVGLISQEAAPETCPLVFNSQKTSMKGKENLHPRDLAGLVKMNKEMDTGQLIGAGAAEDPIEGQDMSMEGQFNTPALTD</sequence>
<gene>
    <name evidence="4" type="ORF">QN277_005608</name>
</gene>
<dbReference type="GO" id="GO:0003676">
    <property type="term" value="F:nucleic acid binding"/>
    <property type="evidence" value="ECO:0007669"/>
    <property type="project" value="InterPro"/>
</dbReference>
<keyword evidence="1" id="KW-0479">Metal-binding</keyword>
<dbReference type="GO" id="GO:0008270">
    <property type="term" value="F:zinc ion binding"/>
    <property type="evidence" value="ECO:0007669"/>
    <property type="project" value="UniProtKB-KW"/>
</dbReference>
<dbReference type="PANTHER" id="PTHR31286">
    <property type="entry name" value="GLYCINE-RICH CELL WALL STRUCTURAL PROTEIN 1.8-LIKE"/>
    <property type="match status" value="1"/>
</dbReference>
<evidence type="ECO:0000313" key="4">
    <source>
        <dbReference type="EMBL" id="KAK4259260.1"/>
    </source>
</evidence>
<protein>
    <recommendedName>
        <fullName evidence="3">CCHC-type domain-containing protein</fullName>
    </recommendedName>
</protein>
<evidence type="ECO:0000256" key="2">
    <source>
        <dbReference type="SAM" id="MobiDB-lite"/>
    </source>
</evidence>
<dbReference type="AlphaFoldDB" id="A0AAE1IWR7"/>
<keyword evidence="1" id="KW-0863">Zinc-finger</keyword>
<dbReference type="Pfam" id="PF14111">
    <property type="entry name" value="DUF4283"/>
    <property type="match status" value="1"/>
</dbReference>
<evidence type="ECO:0000313" key="5">
    <source>
        <dbReference type="Proteomes" id="UP001293593"/>
    </source>
</evidence>
<feature type="compositionally biased region" description="Polar residues" evidence="2">
    <location>
        <begin position="459"/>
        <end position="473"/>
    </location>
</feature>
<feature type="compositionally biased region" description="Polar residues" evidence="2">
    <location>
        <begin position="566"/>
        <end position="575"/>
    </location>
</feature>
<keyword evidence="5" id="KW-1185">Reference proteome</keyword>
<feature type="region of interest" description="Disordered" evidence="2">
    <location>
        <begin position="553"/>
        <end position="575"/>
    </location>
</feature>
<dbReference type="EMBL" id="JAWXYG010000011">
    <property type="protein sequence ID" value="KAK4259260.1"/>
    <property type="molecule type" value="Genomic_DNA"/>
</dbReference>
<feature type="region of interest" description="Disordered" evidence="2">
    <location>
        <begin position="439"/>
        <end position="477"/>
    </location>
</feature>
<keyword evidence="1" id="KW-0862">Zinc</keyword>
<organism evidence="4 5">
    <name type="scientific">Acacia crassicarpa</name>
    <name type="common">northern wattle</name>
    <dbReference type="NCBI Taxonomy" id="499986"/>
    <lineage>
        <taxon>Eukaryota</taxon>
        <taxon>Viridiplantae</taxon>
        <taxon>Streptophyta</taxon>
        <taxon>Embryophyta</taxon>
        <taxon>Tracheophyta</taxon>
        <taxon>Spermatophyta</taxon>
        <taxon>Magnoliopsida</taxon>
        <taxon>eudicotyledons</taxon>
        <taxon>Gunneridae</taxon>
        <taxon>Pentapetalae</taxon>
        <taxon>rosids</taxon>
        <taxon>fabids</taxon>
        <taxon>Fabales</taxon>
        <taxon>Fabaceae</taxon>
        <taxon>Caesalpinioideae</taxon>
        <taxon>mimosoid clade</taxon>
        <taxon>Acacieae</taxon>
        <taxon>Acacia</taxon>
    </lineage>
</organism>
<comment type="caution">
    <text evidence="4">The sequence shown here is derived from an EMBL/GenBank/DDBJ whole genome shotgun (WGS) entry which is preliminary data.</text>
</comment>
<feature type="domain" description="CCHC-type" evidence="3">
    <location>
        <begin position="332"/>
        <end position="345"/>
    </location>
</feature>